<dbReference type="RefSeq" id="WP_127700046.1">
    <property type="nucleotide sequence ID" value="NZ_SACS01000016.1"/>
</dbReference>
<sequence>MWLNQQHIAAPAIRAYRKALLHSTPHHLVIDQLFDPVKLLEVSRILQQEQGWQTQQHTYSALYVDEAKWQKTPAAQRFVQRDLWQRTAFAGSNNIDIQSAGTENVLATPTITNPALAFLQFLRGAEFMALLSRLFRVQITDIHVANPELNTNYFRLGAKDFVNQHADDSPGREVCMLLYLNEHWHDTQGGELVFSGKDDHPVYIAPLFNRCVLFDPSSEGAEHWVNPVRGESGSPYRYNLTSWYWSE</sequence>
<dbReference type="Pfam" id="PF13640">
    <property type="entry name" value="2OG-FeII_Oxy_3"/>
    <property type="match status" value="1"/>
</dbReference>
<dbReference type="OrthoDB" id="9783171at2"/>
<organism evidence="2 3">
    <name type="scientific">Rheinheimera riviphila</name>
    <dbReference type="NCBI Taxonomy" id="1834037"/>
    <lineage>
        <taxon>Bacteria</taxon>
        <taxon>Pseudomonadati</taxon>
        <taxon>Pseudomonadota</taxon>
        <taxon>Gammaproteobacteria</taxon>
        <taxon>Chromatiales</taxon>
        <taxon>Chromatiaceae</taxon>
        <taxon>Rheinheimera</taxon>
    </lineage>
</organism>
<keyword evidence="3" id="KW-1185">Reference proteome</keyword>
<gene>
    <name evidence="2" type="ORF">EOE67_14445</name>
</gene>
<dbReference type="EMBL" id="SACS01000016">
    <property type="protein sequence ID" value="RVU35372.1"/>
    <property type="molecule type" value="Genomic_DNA"/>
</dbReference>
<evidence type="ECO:0000313" key="3">
    <source>
        <dbReference type="Proteomes" id="UP000283077"/>
    </source>
</evidence>
<evidence type="ECO:0000259" key="1">
    <source>
        <dbReference type="Pfam" id="PF13640"/>
    </source>
</evidence>
<dbReference type="Proteomes" id="UP000283077">
    <property type="component" value="Unassembled WGS sequence"/>
</dbReference>
<evidence type="ECO:0000313" key="2">
    <source>
        <dbReference type="EMBL" id="RVU35372.1"/>
    </source>
</evidence>
<name>A0A437QLL5_9GAMM</name>
<dbReference type="InterPro" id="IPR044862">
    <property type="entry name" value="Pro_4_hyd_alph_FE2OG_OXY"/>
</dbReference>
<feature type="domain" description="Prolyl 4-hydroxylase alpha subunit Fe(2+) 2OG dioxygenase" evidence="1">
    <location>
        <begin position="155"/>
        <end position="245"/>
    </location>
</feature>
<protein>
    <submittedName>
        <fullName evidence="2">2OG-Fe(II) oxygenase</fullName>
    </submittedName>
</protein>
<accession>A0A437QLL5</accession>
<comment type="caution">
    <text evidence="2">The sequence shown here is derived from an EMBL/GenBank/DDBJ whole genome shotgun (WGS) entry which is preliminary data.</text>
</comment>
<reference evidence="2 3" key="1">
    <citation type="submission" date="2019-01" db="EMBL/GenBank/DDBJ databases">
        <authorList>
            <person name="Chen W.-M."/>
        </authorList>
    </citation>
    <scope>NUCLEOTIDE SEQUENCE [LARGE SCALE GENOMIC DNA]</scope>
    <source>
        <strain evidence="2 3">KYPC3</strain>
    </source>
</reference>
<dbReference type="AlphaFoldDB" id="A0A437QLL5"/>
<proteinExistence type="predicted"/>
<dbReference type="Gene3D" id="2.60.120.620">
    <property type="entry name" value="q2cbj1_9rhob like domain"/>
    <property type="match status" value="1"/>
</dbReference>